<name>A0AAX2HZK0_YERPE</name>
<comment type="caution">
    <text evidence="1">The sequence shown here is derived from an EMBL/GenBank/DDBJ whole genome shotgun (WGS) entry which is preliminary data.</text>
</comment>
<reference evidence="1 2" key="1">
    <citation type="submission" date="2018-06" db="EMBL/GenBank/DDBJ databases">
        <authorList>
            <consortium name="Pathogen Informatics"/>
            <person name="Doyle S."/>
        </authorList>
    </citation>
    <scope>NUCLEOTIDE SEQUENCE [LARGE SCALE GENOMIC DNA]</scope>
    <source>
        <strain evidence="1 2">NCTC5923</strain>
    </source>
</reference>
<gene>
    <name evidence="1" type="ORF">NCTC5923_01417</name>
</gene>
<accession>A0AAX2HZK0</accession>
<dbReference type="Proteomes" id="UP000251879">
    <property type="component" value="Unassembled WGS sequence"/>
</dbReference>
<evidence type="ECO:0000313" key="2">
    <source>
        <dbReference type="Proteomes" id="UP000251879"/>
    </source>
</evidence>
<protein>
    <submittedName>
        <fullName evidence="1">Uncharacterized protein</fullName>
    </submittedName>
</protein>
<sequence>MLLLNTIDNYHYYDFKGEKCFNVIFATDVPNSLEKRMSVASCAFGFAYRLYRIKAVY</sequence>
<dbReference type="AlphaFoldDB" id="A0AAX2HZK0"/>
<evidence type="ECO:0000313" key="1">
    <source>
        <dbReference type="EMBL" id="SQA42424.1"/>
    </source>
</evidence>
<organism evidence="1 2">
    <name type="scientific">Yersinia pestis</name>
    <dbReference type="NCBI Taxonomy" id="632"/>
    <lineage>
        <taxon>Bacteria</taxon>
        <taxon>Pseudomonadati</taxon>
        <taxon>Pseudomonadota</taxon>
        <taxon>Gammaproteobacteria</taxon>
        <taxon>Enterobacterales</taxon>
        <taxon>Yersiniaceae</taxon>
        <taxon>Yersinia</taxon>
    </lineage>
</organism>
<dbReference type="EMBL" id="UAVH01000004">
    <property type="protein sequence ID" value="SQA42424.1"/>
    <property type="molecule type" value="Genomic_DNA"/>
</dbReference>
<proteinExistence type="predicted"/>